<dbReference type="PANTHER" id="PTHR33048:SF124">
    <property type="entry name" value="INTEGRAL MEMBRANE PROTEIN"/>
    <property type="match status" value="1"/>
</dbReference>
<evidence type="ECO:0000256" key="2">
    <source>
        <dbReference type="ARBA" id="ARBA00022692"/>
    </source>
</evidence>
<feature type="transmembrane region" description="Helical" evidence="6">
    <location>
        <begin position="98"/>
        <end position="126"/>
    </location>
</feature>
<evidence type="ECO:0000256" key="6">
    <source>
        <dbReference type="SAM" id="Phobius"/>
    </source>
</evidence>
<accession>A0AAE0IN47</accession>
<feature type="domain" description="Rhodopsin" evidence="7">
    <location>
        <begin position="43"/>
        <end position="302"/>
    </location>
</feature>
<evidence type="ECO:0000256" key="3">
    <source>
        <dbReference type="ARBA" id="ARBA00022989"/>
    </source>
</evidence>
<feature type="transmembrane region" description="Helical" evidence="6">
    <location>
        <begin position="58"/>
        <end position="78"/>
    </location>
</feature>
<comment type="caution">
    <text evidence="8">The sequence shown here is derived from an EMBL/GenBank/DDBJ whole genome shotgun (WGS) entry which is preliminary data.</text>
</comment>
<evidence type="ECO:0000313" key="8">
    <source>
        <dbReference type="EMBL" id="KAK3328243.1"/>
    </source>
</evidence>
<name>A0AAE0IN47_9PEZI</name>
<dbReference type="PANTHER" id="PTHR33048">
    <property type="entry name" value="PTH11-LIKE INTEGRAL MEMBRANE PROTEIN (AFU_ORTHOLOGUE AFUA_5G11245)"/>
    <property type="match status" value="1"/>
</dbReference>
<gene>
    <name evidence="8" type="ORF">B0T19DRAFT_442159</name>
</gene>
<keyword evidence="4 6" id="KW-0472">Membrane</keyword>
<dbReference type="AlphaFoldDB" id="A0AAE0IN47"/>
<keyword evidence="9" id="KW-1185">Reference proteome</keyword>
<feature type="transmembrane region" description="Helical" evidence="6">
    <location>
        <begin position="189"/>
        <end position="209"/>
    </location>
</feature>
<evidence type="ECO:0000313" key="9">
    <source>
        <dbReference type="Proteomes" id="UP001286456"/>
    </source>
</evidence>
<keyword evidence="3 6" id="KW-1133">Transmembrane helix</keyword>
<protein>
    <recommendedName>
        <fullName evidence="7">Rhodopsin domain-containing protein</fullName>
    </recommendedName>
</protein>
<feature type="transmembrane region" description="Helical" evidence="6">
    <location>
        <begin position="138"/>
        <end position="169"/>
    </location>
</feature>
<comment type="subcellular location">
    <subcellularLocation>
        <location evidence="1">Membrane</location>
        <topology evidence="1">Multi-pass membrane protein</topology>
    </subcellularLocation>
</comment>
<feature type="transmembrane region" description="Helical" evidence="6">
    <location>
        <begin position="23"/>
        <end position="46"/>
    </location>
</feature>
<comment type="similarity">
    <text evidence="5">Belongs to the SAT4 family.</text>
</comment>
<evidence type="ECO:0000256" key="5">
    <source>
        <dbReference type="ARBA" id="ARBA00038359"/>
    </source>
</evidence>
<reference evidence="8" key="2">
    <citation type="submission" date="2023-06" db="EMBL/GenBank/DDBJ databases">
        <authorList>
            <consortium name="Lawrence Berkeley National Laboratory"/>
            <person name="Haridas S."/>
            <person name="Hensen N."/>
            <person name="Bonometti L."/>
            <person name="Westerberg I."/>
            <person name="Brannstrom I.O."/>
            <person name="Guillou S."/>
            <person name="Cros-Aarteil S."/>
            <person name="Calhoun S."/>
            <person name="Kuo A."/>
            <person name="Mondo S."/>
            <person name="Pangilinan J."/>
            <person name="Riley R."/>
            <person name="Labutti K."/>
            <person name="Andreopoulos B."/>
            <person name="Lipzen A."/>
            <person name="Chen C."/>
            <person name="Yanf M."/>
            <person name="Daum C."/>
            <person name="Ng V."/>
            <person name="Clum A."/>
            <person name="Steindorff A."/>
            <person name="Ohm R."/>
            <person name="Martin F."/>
            <person name="Silar P."/>
            <person name="Natvig D."/>
            <person name="Lalanne C."/>
            <person name="Gautier V."/>
            <person name="Ament-Velasquez S.L."/>
            <person name="Kruys A."/>
            <person name="Hutchinson M.I."/>
            <person name="Powell A.J."/>
            <person name="Barry K."/>
            <person name="Miller A.N."/>
            <person name="Grigoriev I.V."/>
            <person name="Debuchy R."/>
            <person name="Gladieux P."/>
            <person name="Thoren M.H."/>
            <person name="Johannesson H."/>
        </authorList>
    </citation>
    <scope>NUCLEOTIDE SEQUENCE</scope>
    <source>
        <strain evidence="8">SMH4131-1</strain>
    </source>
</reference>
<evidence type="ECO:0000259" key="7">
    <source>
        <dbReference type="Pfam" id="PF20684"/>
    </source>
</evidence>
<sequence>MADPAAIFALLPPPTTIIDIHKVYGIALGCAFMCAVASSFVLWRLYTRVKSRSFGLDDCGAVFALLCYIAWSTMAVYTNLHAGVGKPMWGITMGEFEVWFQVIVGYAFLYPIMSAAMRVSILLFYHRLFAVRGSRFRLANYALMAMQVVYLVVFMILPVFACTPIYAAWTLSLYPSKCRFQYFEDITTALYGTSLGFDVILIVIPLWPVSKLQIPLKQRAGIAFLFLVGTSATTAAAYKLAIWVWNINRPWTGDPIWLRYQLSPFIPAQFDSYGVTYWIPSQVEPTLALICTSLPALKPMLVKIGRAIVARSHKEQSSDIIMK</sequence>
<organism evidence="8 9">
    <name type="scientific">Cercophora scortea</name>
    <dbReference type="NCBI Taxonomy" id="314031"/>
    <lineage>
        <taxon>Eukaryota</taxon>
        <taxon>Fungi</taxon>
        <taxon>Dikarya</taxon>
        <taxon>Ascomycota</taxon>
        <taxon>Pezizomycotina</taxon>
        <taxon>Sordariomycetes</taxon>
        <taxon>Sordariomycetidae</taxon>
        <taxon>Sordariales</taxon>
        <taxon>Lasiosphaeriaceae</taxon>
        <taxon>Cercophora</taxon>
    </lineage>
</organism>
<reference evidence="8" key="1">
    <citation type="journal article" date="2023" name="Mol. Phylogenet. Evol.">
        <title>Genome-scale phylogeny and comparative genomics of the fungal order Sordariales.</title>
        <authorList>
            <person name="Hensen N."/>
            <person name="Bonometti L."/>
            <person name="Westerberg I."/>
            <person name="Brannstrom I.O."/>
            <person name="Guillou S."/>
            <person name="Cros-Aarteil S."/>
            <person name="Calhoun S."/>
            <person name="Haridas S."/>
            <person name="Kuo A."/>
            <person name="Mondo S."/>
            <person name="Pangilinan J."/>
            <person name="Riley R."/>
            <person name="LaButti K."/>
            <person name="Andreopoulos B."/>
            <person name="Lipzen A."/>
            <person name="Chen C."/>
            <person name="Yan M."/>
            <person name="Daum C."/>
            <person name="Ng V."/>
            <person name="Clum A."/>
            <person name="Steindorff A."/>
            <person name="Ohm R.A."/>
            <person name="Martin F."/>
            <person name="Silar P."/>
            <person name="Natvig D.O."/>
            <person name="Lalanne C."/>
            <person name="Gautier V."/>
            <person name="Ament-Velasquez S.L."/>
            <person name="Kruys A."/>
            <person name="Hutchinson M.I."/>
            <person name="Powell A.J."/>
            <person name="Barry K."/>
            <person name="Miller A.N."/>
            <person name="Grigoriev I.V."/>
            <person name="Debuchy R."/>
            <person name="Gladieux P."/>
            <person name="Hiltunen Thoren M."/>
            <person name="Johannesson H."/>
        </authorList>
    </citation>
    <scope>NUCLEOTIDE SEQUENCE</scope>
    <source>
        <strain evidence="8">SMH4131-1</strain>
    </source>
</reference>
<dbReference type="Pfam" id="PF20684">
    <property type="entry name" value="Fung_rhodopsin"/>
    <property type="match status" value="1"/>
</dbReference>
<dbReference type="GO" id="GO:0016020">
    <property type="term" value="C:membrane"/>
    <property type="evidence" value="ECO:0007669"/>
    <property type="project" value="UniProtKB-SubCell"/>
</dbReference>
<dbReference type="Proteomes" id="UP001286456">
    <property type="component" value="Unassembled WGS sequence"/>
</dbReference>
<proteinExistence type="inferred from homology"/>
<dbReference type="InterPro" id="IPR052337">
    <property type="entry name" value="SAT4-like"/>
</dbReference>
<keyword evidence="2 6" id="KW-0812">Transmembrane</keyword>
<feature type="transmembrane region" description="Helical" evidence="6">
    <location>
        <begin position="221"/>
        <end position="245"/>
    </location>
</feature>
<dbReference type="InterPro" id="IPR049326">
    <property type="entry name" value="Rhodopsin_dom_fungi"/>
</dbReference>
<evidence type="ECO:0000256" key="4">
    <source>
        <dbReference type="ARBA" id="ARBA00023136"/>
    </source>
</evidence>
<dbReference type="EMBL" id="JAUEPO010000003">
    <property type="protein sequence ID" value="KAK3328243.1"/>
    <property type="molecule type" value="Genomic_DNA"/>
</dbReference>
<evidence type="ECO:0000256" key="1">
    <source>
        <dbReference type="ARBA" id="ARBA00004141"/>
    </source>
</evidence>